<dbReference type="InterPro" id="IPR016615">
    <property type="entry name" value="Otubain"/>
</dbReference>
<comment type="caution">
    <text evidence="11">The sequence shown here is derived from an EMBL/GenBank/DDBJ whole genome shotgun (WGS) entry which is preliminary data.</text>
</comment>
<keyword evidence="6" id="KW-0378">Hydrolase</keyword>
<feature type="site" description="Interacts with free ubiquitin" evidence="9">
    <location>
        <position position="253"/>
    </location>
</feature>
<reference evidence="11 12" key="1">
    <citation type="journal article" date="2017" name="Nat. Ecol. Evol.">
        <title>Scallop genome provides insights into evolution of bilaterian karyotype and development.</title>
        <authorList>
            <person name="Wang S."/>
            <person name="Zhang J."/>
            <person name="Jiao W."/>
            <person name="Li J."/>
            <person name="Xun X."/>
            <person name="Sun Y."/>
            <person name="Guo X."/>
            <person name="Huan P."/>
            <person name="Dong B."/>
            <person name="Zhang L."/>
            <person name="Hu X."/>
            <person name="Sun X."/>
            <person name="Wang J."/>
            <person name="Zhao C."/>
            <person name="Wang Y."/>
            <person name="Wang D."/>
            <person name="Huang X."/>
            <person name="Wang R."/>
            <person name="Lv J."/>
            <person name="Li Y."/>
            <person name="Zhang Z."/>
            <person name="Liu B."/>
            <person name="Lu W."/>
            <person name="Hui Y."/>
            <person name="Liang J."/>
            <person name="Zhou Z."/>
            <person name="Hou R."/>
            <person name="Li X."/>
            <person name="Liu Y."/>
            <person name="Li H."/>
            <person name="Ning X."/>
            <person name="Lin Y."/>
            <person name="Zhao L."/>
            <person name="Xing Q."/>
            <person name="Dou J."/>
            <person name="Li Y."/>
            <person name="Mao J."/>
            <person name="Guo H."/>
            <person name="Dou H."/>
            <person name="Li T."/>
            <person name="Mu C."/>
            <person name="Jiang W."/>
            <person name="Fu Q."/>
            <person name="Fu X."/>
            <person name="Miao Y."/>
            <person name="Liu J."/>
            <person name="Yu Q."/>
            <person name="Li R."/>
            <person name="Liao H."/>
            <person name="Li X."/>
            <person name="Kong Y."/>
            <person name="Jiang Z."/>
            <person name="Chourrout D."/>
            <person name="Li R."/>
            <person name="Bao Z."/>
        </authorList>
    </citation>
    <scope>NUCLEOTIDE SEQUENCE [LARGE SCALE GENOMIC DNA]</scope>
    <source>
        <strain evidence="11 12">PY_sf001</strain>
    </source>
</reference>
<feature type="site" description="Interacts with free ubiquitin" evidence="9">
    <location>
        <position position="222"/>
    </location>
</feature>
<dbReference type="PIRSF" id="PIRSF013503">
    <property type="entry name" value="Ubiquitin_thioesterase_Otubain"/>
    <property type="match status" value="1"/>
</dbReference>
<organism evidence="11 12">
    <name type="scientific">Mizuhopecten yessoensis</name>
    <name type="common">Japanese scallop</name>
    <name type="synonym">Patinopecten yessoensis</name>
    <dbReference type="NCBI Taxonomy" id="6573"/>
    <lineage>
        <taxon>Eukaryota</taxon>
        <taxon>Metazoa</taxon>
        <taxon>Spiralia</taxon>
        <taxon>Lophotrochozoa</taxon>
        <taxon>Mollusca</taxon>
        <taxon>Bivalvia</taxon>
        <taxon>Autobranchia</taxon>
        <taxon>Pteriomorphia</taxon>
        <taxon>Pectinida</taxon>
        <taxon>Pectinoidea</taxon>
        <taxon>Pectinidae</taxon>
        <taxon>Mizuhopecten</taxon>
    </lineage>
</organism>
<evidence type="ECO:0000256" key="6">
    <source>
        <dbReference type="ARBA" id="ARBA00022801"/>
    </source>
</evidence>
<dbReference type="Proteomes" id="UP000242188">
    <property type="component" value="Unassembled WGS sequence"/>
</dbReference>
<dbReference type="SUPFAM" id="SSF54001">
    <property type="entry name" value="Cysteine proteinases"/>
    <property type="match status" value="1"/>
</dbReference>
<dbReference type="GO" id="GO:0071108">
    <property type="term" value="P:protein K48-linked deubiquitination"/>
    <property type="evidence" value="ECO:0007669"/>
    <property type="project" value="TreeGrafter"/>
</dbReference>
<dbReference type="InterPro" id="IPR038765">
    <property type="entry name" value="Papain-like_cys_pep_sf"/>
</dbReference>
<evidence type="ECO:0000256" key="9">
    <source>
        <dbReference type="PIRSR" id="PIRSR013503-2"/>
    </source>
</evidence>
<dbReference type="EC" id="3.4.19.12" evidence="3"/>
<dbReference type="PANTHER" id="PTHR12931">
    <property type="entry name" value="UBIQUITIN THIOLESTERASE PROTEIN OTUB"/>
    <property type="match status" value="1"/>
</dbReference>
<dbReference type="PROSITE" id="PS50802">
    <property type="entry name" value="OTU"/>
    <property type="match status" value="1"/>
</dbReference>
<proteinExistence type="inferred from homology"/>
<keyword evidence="4" id="KW-0645">Protease</keyword>
<feature type="site" description="Interacts with free ubiquitin" evidence="9">
    <location>
        <position position="224"/>
    </location>
</feature>
<feature type="active site" evidence="8">
    <location>
        <position position="252"/>
    </location>
</feature>
<sequence length="258" mass="29748">MAEAFNFDPDKNYDEATMEQQRNIEKEISANQALVSFQIDFDTVSADYSKEDETYLGKIQDLKIKYKCVRRTRGDGNCFYRAFGFAYLEQLLTNQVDYARFKEVATRSKDELVSLGFPQFTIEDFHDTFMDVVEKVGTPCTTKELHETFNDQGISDYLVVYLRLLVSGYLQKKADFYQNFIEGGRSVKEFCNQEVEPMGKESDHLQVMALTSALGVAVRVVYMDRGESGQCNHHDFPEESSPSVYLLYRPGHYDILYS</sequence>
<evidence type="ECO:0000259" key="10">
    <source>
        <dbReference type="PROSITE" id="PS50802"/>
    </source>
</evidence>
<gene>
    <name evidence="11" type="ORF">KP79_PYT09395</name>
</gene>
<evidence type="ECO:0000256" key="3">
    <source>
        <dbReference type="ARBA" id="ARBA00012759"/>
    </source>
</evidence>
<keyword evidence="5" id="KW-0833">Ubl conjugation pathway</keyword>
<feature type="domain" description="OTU" evidence="10">
    <location>
        <begin position="67"/>
        <end position="258"/>
    </location>
</feature>
<dbReference type="AlphaFoldDB" id="A0A210QXB3"/>
<keyword evidence="7" id="KW-0788">Thiol protease</keyword>
<evidence type="ECO:0000313" key="12">
    <source>
        <dbReference type="Proteomes" id="UP000242188"/>
    </source>
</evidence>
<protein>
    <recommendedName>
        <fullName evidence="3">ubiquitinyl hydrolase 1</fullName>
        <ecNumber evidence="3">3.4.19.12</ecNumber>
    </recommendedName>
</protein>
<evidence type="ECO:0000256" key="5">
    <source>
        <dbReference type="ARBA" id="ARBA00022786"/>
    </source>
</evidence>
<comment type="similarity">
    <text evidence="2">Belongs to the peptidase C65 family.</text>
</comment>
<dbReference type="GO" id="GO:0004843">
    <property type="term" value="F:cysteine-type deubiquitinase activity"/>
    <property type="evidence" value="ECO:0007669"/>
    <property type="project" value="UniProtKB-EC"/>
</dbReference>
<feature type="active site" description="Nucleophile" evidence="8">
    <location>
        <position position="78"/>
    </location>
</feature>
<evidence type="ECO:0000256" key="1">
    <source>
        <dbReference type="ARBA" id="ARBA00000707"/>
    </source>
</evidence>
<dbReference type="Gene3D" id="3.30.200.60">
    <property type="entry name" value="Peptidase C65 Otubain, subdomain 1"/>
    <property type="match status" value="1"/>
</dbReference>
<dbReference type="InterPro" id="IPR019400">
    <property type="entry name" value="Peptidase_C65_otubain"/>
</dbReference>
<dbReference type="EMBL" id="NEDP02001369">
    <property type="protein sequence ID" value="OWF53351.1"/>
    <property type="molecule type" value="Genomic_DNA"/>
</dbReference>
<evidence type="ECO:0000256" key="7">
    <source>
        <dbReference type="ARBA" id="ARBA00022807"/>
    </source>
</evidence>
<dbReference type="STRING" id="6573.A0A210QXB3"/>
<feature type="active site" evidence="8">
    <location>
        <position position="75"/>
    </location>
</feature>
<comment type="catalytic activity">
    <reaction evidence="1">
        <text>Thiol-dependent hydrolysis of ester, thioester, amide, peptide and isopeptide bonds formed by the C-terminal Gly of ubiquitin (a 76-residue protein attached to proteins as an intracellular targeting signal).</text>
        <dbReference type="EC" id="3.4.19.12"/>
    </reaction>
</comment>
<dbReference type="GO" id="GO:0005634">
    <property type="term" value="C:nucleus"/>
    <property type="evidence" value="ECO:0007669"/>
    <property type="project" value="TreeGrafter"/>
</dbReference>
<dbReference type="InterPro" id="IPR003323">
    <property type="entry name" value="OTU_dom"/>
</dbReference>
<name>A0A210QXB3_MIZYE</name>
<dbReference type="PANTHER" id="PTHR12931:SF15">
    <property type="entry name" value="UBIQUITIN THIOESTERASE OTUBAIN-LIKE"/>
    <property type="match status" value="1"/>
</dbReference>
<dbReference type="OrthoDB" id="18915at2759"/>
<dbReference type="GO" id="GO:0043130">
    <property type="term" value="F:ubiquitin binding"/>
    <property type="evidence" value="ECO:0007669"/>
    <property type="project" value="TreeGrafter"/>
</dbReference>
<accession>A0A210QXB3</accession>
<dbReference type="FunFam" id="1.20.1300.20:FF:000001">
    <property type="entry name" value="Ubiquitin thioesterase OTUB1"/>
    <property type="match status" value="1"/>
</dbReference>
<keyword evidence="12" id="KW-1185">Reference proteome</keyword>
<dbReference type="Pfam" id="PF10275">
    <property type="entry name" value="Peptidase_C65"/>
    <property type="match status" value="1"/>
</dbReference>
<evidence type="ECO:0000256" key="4">
    <source>
        <dbReference type="ARBA" id="ARBA00022670"/>
    </source>
</evidence>
<dbReference type="CDD" id="cd22763">
    <property type="entry name" value="OTUB1"/>
    <property type="match status" value="1"/>
</dbReference>
<dbReference type="InterPro" id="IPR042468">
    <property type="entry name" value="Peptidase_C65_otubain_sub1"/>
</dbReference>
<evidence type="ECO:0000256" key="8">
    <source>
        <dbReference type="PIRSR" id="PIRSR013503-1"/>
    </source>
</evidence>
<dbReference type="GO" id="GO:0006508">
    <property type="term" value="P:proteolysis"/>
    <property type="evidence" value="ECO:0007669"/>
    <property type="project" value="UniProtKB-KW"/>
</dbReference>
<feature type="site" description="Interacts with free ubiquitin" evidence="9">
    <location>
        <position position="248"/>
    </location>
</feature>
<evidence type="ECO:0000313" key="11">
    <source>
        <dbReference type="EMBL" id="OWF53351.1"/>
    </source>
</evidence>
<evidence type="ECO:0000256" key="2">
    <source>
        <dbReference type="ARBA" id="ARBA00006579"/>
    </source>
</evidence>
<dbReference type="InterPro" id="IPR042467">
    <property type="entry name" value="Peptidase_C65_otubain_sub2"/>
</dbReference>
<dbReference type="Gene3D" id="1.20.1300.20">
    <property type="entry name" value="Peptidase C65 Otubain, subdomain 2"/>
    <property type="match status" value="1"/>
</dbReference>